<evidence type="ECO:0000313" key="1">
    <source>
        <dbReference type="EMBL" id="HJF32137.1"/>
    </source>
</evidence>
<accession>A0A921G047</accession>
<comment type="caution">
    <text evidence="1">The sequence shown here is derived from an EMBL/GenBank/DDBJ whole genome shotgun (WGS) entry which is preliminary data.</text>
</comment>
<name>A0A921G047_SPOPS</name>
<proteinExistence type="predicted"/>
<sequence>MDQKALVKEYRNNILENVHMGVICGINAEGDILYSVGDENHMTFLRSAAKPFQSIPVIQNGVDDKFGLTSKEAALFAASHRGEDYHIEALESILKKTGIDEEQFYCCPTYPLNEEPKADYHRMHGMQRKLYHNCSGKHSGFIALAKVLEHDMDGYWELEHHVQQLSLAAMADMANYPKEDIGIGIDGCGFPVYAMPLQHIAQAYLKLACPDLIQQPKMREAVVKITGYMNAHPEMIASHDFICSVLLADLNIVAKGGAKGVYGFALKKERMSFALKVMDGSELVWSIIIASILEQINYEKRQTIERLYELVPKEIINDNLTIVGERKVVFDLRK</sequence>
<dbReference type="Pfam" id="PF06089">
    <property type="entry name" value="Asparaginase_II"/>
    <property type="match status" value="1"/>
</dbReference>
<dbReference type="PANTHER" id="PTHR42110:SF1">
    <property type="entry name" value="L-ASPARAGINASE, PUTATIVE (AFU_ORTHOLOGUE AFUA_3G11890)-RELATED"/>
    <property type="match status" value="1"/>
</dbReference>
<dbReference type="InterPro" id="IPR010349">
    <property type="entry name" value="Asparaginase_II"/>
</dbReference>
<protein>
    <submittedName>
        <fullName evidence="1">Asparaginase</fullName>
    </submittedName>
</protein>
<dbReference type="PANTHER" id="PTHR42110">
    <property type="entry name" value="L-ASPARAGINASE, PUTATIVE (AFU_ORTHOLOGUE AFUA_3G11890)-RELATED"/>
    <property type="match status" value="1"/>
</dbReference>
<organism evidence="1 2">
    <name type="scientific">Sporosarcina psychrophila</name>
    <name type="common">Bacillus psychrophilus</name>
    <dbReference type="NCBI Taxonomy" id="1476"/>
    <lineage>
        <taxon>Bacteria</taxon>
        <taxon>Bacillati</taxon>
        <taxon>Bacillota</taxon>
        <taxon>Bacilli</taxon>
        <taxon>Bacillales</taxon>
        <taxon>Caryophanaceae</taxon>
        <taxon>Sporosarcina</taxon>
    </lineage>
</organism>
<reference evidence="1" key="2">
    <citation type="submission" date="2021-09" db="EMBL/GenBank/DDBJ databases">
        <authorList>
            <person name="Gilroy R."/>
        </authorList>
    </citation>
    <scope>NUCLEOTIDE SEQUENCE</scope>
    <source>
        <strain evidence="1">CHK171-7178</strain>
    </source>
</reference>
<evidence type="ECO:0000313" key="2">
    <source>
        <dbReference type="Proteomes" id="UP000698173"/>
    </source>
</evidence>
<gene>
    <name evidence="1" type="ORF">K8V56_10240</name>
</gene>
<dbReference type="AlphaFoldDB" id="A0A921G047"/>
<reference evidence="1" key="1">
    <citation type="journal article" date="2021" name="PeerJ">
        <title>Extensive microbial diversity within the chicken gut microbiome revealed by metagenomics and culture.</title>
        <authorList>
            <person name="Gilroy R."/>
            <person name="Ravi A."/>
            <person name="Getino M."/>
            <person name="Pursley I."/>
            <person name="Horton D.L."/>
            <person name="Alikhan N.F."/>
            <person name="Baker D."/>
            <person name="Gharbi K."/>
            <person name="Hall N."/>
            <person name="Watson M."/>
            <person name="Adriaenssens E.M."/>
            <person name="Foster-Nyarko E."/>
            <person name="Jarju S."/>
            <person name="Secka A."/>
            <person name="Antonio M."/>
            <person name="Oren A."/>
            <person name="Chaudhuri R.R."/>
            <person name="La Ragione R."/>
            <person name="Hildebrand F."/>
            <person name="Pallen M.J."/>
        </authorList>
    </citation>
    <scope>NUCLEOTIDE SEQUENCE</scope>
    <source>
        <strain evidence="1">CHK171-7178</strain>
    </source>
</reference>
<dbReference type="Proteomes" id="UP000698173">
    <property type="component" value="Unassembled WGS sequence"/>
</dbReference>
<dbReference type="EMBL" id="DYWT01000169">
    <property type="protein sequence ID" value="HJF32137.1"/>
    <property type="molecule type" value="Genomic_DNA"/>
</dbReference>